<organism evidence="2 3">
    <name type="scientific">Clathrospora elynae</name>
    <dbReference type="NCBI Taxonomy" id="706981"/>
    <lineage>
        <taxon>Eukaryota</taxon>
        <taxon>Fungi</taxon>
        <taxon>Dikarya</taxon>
        <taxon>Ascomycota</taxon>
        <taxon>Pezizomycotina</taxon>
        <taxon>Dothideomycetes</taxon>
        <taxon>Pleosporomycetidae</taxon>
        <taxon>Pleosporales</taxon>
        <taxon>Diademaceae</taxon>
        <taxon>Clathrospora</taxon>
    </lineage>
</organism>
<feature type="coiled-coil region" evidence="1">
    <location>
        <begin position="41"/>
        <end position="79"/>
    </location>
</feature>
<dbReference type="AlphaFoldDB" id="A0A6A5SEX8"/>
<proteinExistence type="predicted"/>
<accession>A0A6A5SEX8</accession>
<dbReference type="OrthoDB" id="10311311at2759"/>
<evidence type="ECO:0000313" key="3">
    <source>
        <dbReference type="Proteomes" id="UP000800038"/>
    </source>
</evidence>
<sequence>MNNQLSSISEVALHLEAATAQLRLLSTFPEAQREDEVKKAVDDIKNRVSVVEEKIEKLSSEIQLLRETMENRMKALEAAAYNDKMRLSNKYRKGPHAELRSLHHYKTNETIPSFPETATDIRSLDEEHVERIALALGWNISGATLCGKRELILAMTGFVGF</sequence>
<keyword evidence="3" id="KW-1185">Reference proteome</keyword>
<evidence type="ECO:0000256" key="1">
    <source>
        <dbReference type="SAM" id="Coils"/>
    </source>
</evidence>
<evidence type="ECO:0000313" key="2">
    <source>
        <dbReference type="EMBL" id="KAF1938412.1"/>
    </source>
</evidence>
<protein>
    <submittedName>
        <fullName evidence="2">Uncharacterized protein</fullName>
    </submittedName>
</protein>
<dbReference type="Proteomes" id="UP000800038">
    <property type="component" value="Unassembled WGS sequence"/>
</dbReference>
<reference evidence="2" key="1">
    <citation type="journal article" date="2020" name="Stud. Mycol.">
        <title>101 Dothideomycetes genomes: a test case for predicting lifestyles and emergence of pathogens.</title>
        <authorList>
            <person name="Haridas S."/>
            <person name="Albert R."/>
            <person name="Binder M."/>
            <person name="Bloem J."/>
            <person name="Labutti K."/>
            <person name="Salamov A."/>
            <person name="Andreopoulos B."/>
            <person name="Baker S."/>
            <person name="Barry K."/>
            <person name="Bills G."/>
            <person name="Bluhm B."/>
            <person name="Cannon C."/>
            <person name="Castanera R."/>
            <person name="Culley D."/>
            <person name="Daum C."/>
            <person name="Ezra D."/>
            <person name="Gonzalez J."/>
            <person name="Henrissat B."/>
            <person name="Kuo A."/>
            <person name="Liang C."/>
            <person name="Lipzen A."/>
            <person name="Lutzoni F."/>
            <person name="Magnuson J."/>
            <person name="Mondo S."/>
            <person name="Nolan M."/>
            <person name="Ohm R."/>
            <person name="Pangilinan J."/>
            <person name="Park H.-J."/>
            <person name="Ramirez L."/>
            <person name="Alfaro M."/>
            <person name="Sun H."/>
            <person name="Tritt A."/>
            <person name="Yoshinaga Y."/>
            <person name="Zwiers L.-H."/>
            <person name="Turgeon B."/>
            <person name="Goodwin S."/>
            <person name="Spatafora J."/>
            <person name="Crous P."/>
            <person name="Grigoriev I."/>
        </authorList>
    </citation>
    <scope>NUCLEOTIDE SEQUENCE</scope>
    <source>
        <strain evidence="2">CBS 161.51</strain>
    </source>
</reference>
<name>A0A6A5SEX8_9PLEO</name>
<gene>
    <name evidence="2" type="ORF">EJ02DRAFT_383824</name>
</gene>
<dbReference type="EMBL" id="ML976106">
    <property type="protein sequence ID" value="KAF1938412.1"/>
    <property type="molecule type" value="Genomic_DNA"/>
</dbReference>
<keyword evidence="1" id="KW-0175">Coiled coil</keyword>